<evidence type="ECO:0000313" key="3">
    <source>
        <dbReference type="Proteomes" id="UP000534186"/>
    </source>
</evidence>
<gene>
    <name evidence="2" type="ORF">HDF12_004012</name>
</gene>
<evidence type="ECO:0000313" key="2">
    <source>
        <dbReference type="EMBL" id="NYF53613.1"/>
    </source>
</evidence>
<dbReference type="Pfam" id="PF06197">
    <property type="entry name" value="DUF998"/>
    <property type="match status" value="1"/>
</dbReference>
<dbReference type="PROSITE" id="PS51257">
    <property type="entry name" value="PROKAR_LIPOPROTEIN"/>
    <property type="match status" value="1"/>
</dbReference>
<dbReference type="EMBL" id="JACCCV010000002">
    <property type="protein sequence ID" value="NYF53613.1"/>
    <property type="molecule type" value="Genomic_DNA"/>
</dbReference>
<dbReference type="InterPro" id="IPR009339">
    <property type="entry name" value="DUF998"/>
</dbReference>
<sequence length="207" mass="22332">MRTHTVESTSVFFATAAIACFTYSVLALLLLHVLRPDYAPAHHMISDYAVGPYGWVMTTFFLAMSGGCLMLLLGLVRSGPNLVAARIGTLLLGVASIGLVVSAIFPTDVRLPLTRTGEIHDMSFYVNIGSIVLAIVLLSVSFGSQLRWRPYRRTALILAALVVLAVVLQFLTLHKGAPYGLANRLAVTVLLAWLLATSIRLRAVVPA</sequence>
<comment type="caution">
    <text evidence="2">The sequence shown here is derived from an EMBL/GenBank/DDBJ whole genome shotgun (WGS) entry which is preliminary data.</text>
</comment>
<keyword evidence="1" id="KW-0472">Membrane</keyword>
<dbReference type="AlphaFoldDB" id="A0A7Y9NQB7"/>
<evidence type="ECO:0000256" key="1">
    <source>
        <dbReference type="SAM" id="Phobius"/>
    </source>
</evidence>
<dbReference type="Proteomes" id="UP000534186">
    <property type="component" value="Unassembled WGS sequence"/>
</dbReference>
<protein>
    <submittedName>
        <fullName evidence="2">Putative membrane protein</fullName>
    </submittedName>
</protein>
<feature type="transmembrane region" description="Helical" evidence="1">
    <location>
        <begin position="155"/>
        <end position="173"/>
    </location>
</feature>
<feature type="transmembrane region" description="Helical" evidence="1">
    <location>
        <begin position="83"/>
        <end position="104"/>
    </location>
</feature>
<organism evidence="2 3">
    <name type="scientific">Tunturiibacter lichenicola</name>
    <dbReference type="NCBI Taxonomy" id="2051959"/>
    <lineage>
        <taxon>Bacteria</taxon>
        <taxon>Pseudomonadati</taxon>
        <taxon>Acidobacteriota</taxon>
        <taxon>Terriglobia</taxon>
        <taxon>Terriglobales</taxon>
        <taxon>Acidobacteriaceae</taxon>
        <taxon>Tunturiibacter</taxon>
    </lineage>
</organism>
<feature type="transmembrane region" description="Helical" evidence="1">
    <location>
        <begin position="185"/>
        <end position="205"/>
    </location>
</feature>
<feature type="transmembrane region" description="Helical" evidence="1">
    <location>
        <begin position="124"/>
        <end position="143"/>
    </location>
</feature>
<keyword evidence="1" id="KW-1133">Transmembrane helix</keyword>
<reference evidence="2 3" key="1">
    <citation type="submission" date="2020-07" db="EMBL/GenBank/DDBJ databases">
        <title>Genomic Encyclopedia of Type Strains, Phase IV (KMG-V): Genome sequencing to study the core and pangenomes of soil and plant-associated prokaryotes.</title>
        <authorList>
            <person name="Whitman W."/>
        </authorList>
    </citation>
    <scope>NUCLEOTIDE SEQUENCE [LARGE SCALE GENOMIC DNA]</scope>
    <source>
        <strain evidence="2 3">M8UP30</strain>
    </source>
</reference>
<feature type="transmembrane region" description="Helical" evidence="1">
    <location>
        <begin position="12"/>
        <end position="33"/>
    </location>
</feature>
<name>A0A7Y9NQB7_9BACT</name>
<proteinExistence type="predicted"/>
<keyword evidence="1" id="KW-0812">Transmembrane</keyword>
<accession>A0A7Y9NQB7</accession>
<feature type="transmembrane region" description="Helical" evidence="1">
    <location>
        <begin position="53"/>
        <end position="76"/>
    </location>
</feature>